<keyword evidence="10" id="KW-1185">Reference proteome</keyword>
<dbReference type="GO" id="GO:0016787">
    <property type="term" value="F:hydrolase activity"/>
    <property type="evidence" value="ECO:0007669"/>
    <property type="project" value="UniProtKB-KW"/>
</dbReference>
<name>A0A1Y1UI44_9TREE</name>
<feature type="domain" description="Helicase C-terminal" evidence="8">
    <location>
        <begin position="657"/>
        <end position="817"/>
    </location>
</feature>
<feature type="compositionally biased region" description="Basic and acidic residues" evidence="6">
    <location>
        <begin position="892"/>
        <end position="909"/>
    </location>
</feature>
<dbReference type="InterPro" id="IPR027417">
    <property type="entry name" value="P-loop_NTPase"/>
</dbReference>
<evidence type="ECO:0000256" key="6">
    <source>
        <dbReference type="SAM" id="MobiDB-lite"/>
    </source>
</evidence>
<comment type="subcellular location">
    <subcellularLocation>
        <location evidence="1">Nucleus</location>
    </subcellularLocation>
</comment>
<feature type="compositionally biased region" description="Polar residues" evidence="6">
    <location>
        <begin position="146"/>
        <end position="156"/>
    </location>
</feature>
<dbReference type="STRING" id="4999.A0A1Y1UI44"/>
<reference evidence="9 10" key="1">
    <citation type="submission" date="2017-03" db="EMBL/GenBank/DDBJ databases">
        <title>Widespread Adenine N6-methylation of Active Genes in Fungi.</title>
        <authorList>
            <consortium name="DOE Joint Genome Institute"/>
            <person name="Mondo S.J."/>
            <person name="Dannebaum R.O."/>
            <person name="Kuo R.C."/>
            <person name="Louie K.B."/>
            <person name="Bewick A.J."/>
            <person name="Labutti K."/>
            <person name="Haridas S."/>
            <person name="Kuo A."/>
            <person name="Salamov A."/>
            <person name="Ahrendt S.R."/>
            <person name="Lau R."/>
            <person name="Bowen B.P."/>
            <person name="Lipzen A."/>
            <person name="Sullivan W."/>
            <person name="Andreopoulos W.B."/>
            <person name="Clum A."/>
            <person name="Lindquist E."/>
            <person name="Daum C."/>
            <person name="Northen T.R."/>
            <person name="Ramamoorthy G."/>
            <person name="Schmitz R.J."/>
            <person name="Gryganskyi A."/>
            <person name="Culley D."/>
            <person name="Magnuson J."/>
            <person name="James T.Y."/>
            <person name="O'Malley M.A."/>
            <person name="Stajich J.E."/>
            <person name="Spatafora J.W."/>
            <person name="Visel A."/>
            <person name="Grigoriev I.V."/>
        </authorList>
    </citation>
    <scope>NUCLEOTIDE SEQUENCE [LARGE SCALE GENOMIC DNA]</scope>
    <source>
        <strain evidence="9 10">NRRL Y-17943</strain>
    </source>
</reference>
<keyword evidence="5" id="KW-0539">Nucleus</keyword>
<dbReference type="GeneID" id="33557587"/>
<dbReference type="GO" id="GO:0005634">
    <property type="term" value="C:nucleus"/>
    <property type="evidence" value="ECO:0007669"/>
    <property type="project" value="UniProtKB-SubCell"/>
</dbReference>
<accession>A0A1Y1UI44</accession>
<evidence type="ECO:0000256" key="4">
    <source>
        <dbReference type="ARBA" id="ARBA00022840"/>
    </source>
</evidence>
<feature type="compositionally biased region" description="Basic and acidic residues" evidence="6">
    <location>
        <begin position="24"/>
        <end position="37"/>
    </location>
</feature>
<dbReference type="InterPro" id="IPR038718">
    <property type="entry name" value="SNF2-like_sf"/>
</dbReference>
<feature type="domain" description="Helicase ATP-binding" evidence="7">
    <location>
        <begin position="284"/>
        <end position="467"/>
    </location>
</feature>
<dbReference type="InterPro" id="IPR001650">
    <property type="entry name" value="Helicase_C-like"/>
</dbReference>
<dbReference type="PROSITE" id="PS51194">
    <property type="entry name" value="HELICASE_CTER"/>
    <property type="match status" value="1"/>
</dbReference>
<dbReference type="PANTHER" id="PTHR45629">
    <property type="entry name" value="SNF2/RAD54 FAMILY MEMBER"/>
    <property type="match status" value="1"/>
</dbReference>
<sequence>MPKPGRLNLVSARDPLEGDDFEEEVLRDTDEYNRLQSEKNLGTKSKQRAPRKRKTEDPRSSYWQDANSSDLESSSDLEPRHRKRDNNRELQYEGQVLLPFNPLERMAALDPEEPLIESPTRICSVTENITESFSVQSPVAEATPPFSGSTERNQPGSEVDDEETGQDYDYEDEIVIVPDMDQIVGASSVSALEANTLNETHALDQEDGCYSEDEMFADTSTQSQPQAIPRPNVVPESRPSFRMPFDPSLDHPLILDSAEPDIQVPASINRYLKVYQRQGAEFLFRKYRQGTGAILGDDMGLGKTIQVIAFLSAIMRKSGTVDDYRRRKSLIRRGGRDIPPKFWPTAMIVCPKFLLKNWQRELDTWGFFETASWLSDNWKDTQSSFLRGYLDIVLISYETARIHIETIKAMPISVVIADEAHRLKEPRAAVSLALKKIQHAQCFALTGTLIQNRIDEMWSVLDFVQRGNAGTIREWREFAVNPIKMGHRREGTAKEVVEAIQRLGIMVTKVLPRFYLRRDKRLIANELPIKKDLVVFCPLGDNQVVAYKELIASDDVQFILRRNDPCGCGSDLARMHCCHPANAADEPVKFLILKYINALVKVSNHLALLYQAKDDASSSRDVNKGLFRICMGVDYNPRQHSAIAAALDPSNCGKWPLLSTMLREWREEDADNKVLIFSNSVRLLKMVAEFISTSLSYSFDILTGEVDTNTRMDMVDRFQDPKQDLYILLISTMAGGVGLNLTAANKVVIFDPAWNPANDLQAMDRAFRIGQKRTVDVYRLIGLGTLEELMYERQVHKQQRARQLNEGTFERRIHQGYDGARGKADQGELFGTHNIFKFDPRGFMKGNLERVMLAEDQFVQDMVETRYEEEDELEESELEDDDGGSQMRNARRARDLRKAAQTARERQEKKAVLANVLGEESHDPRVEEDSMLKRLGVHSHVHNEAFKDSPQERRIFEIGLQLLQTNPELAKKTKANELGKISKSAFRAPGIARSTSTKRQDADEEPWSGRFETVKRRKGKSKPTLAELSD</sequence>
<keyword evidence="4" id="KW-0067">ATP-binding</keyword>
<dbReference type="Pfam" id="PF00271">
    <property type="entry name" value="Helicase_C"/>
    <property type="match status" value="1"/>
</dbReference>
<dbReference type="PROSITE" id="PS51192">
    <property type="entry name" value="HELICASE_ATP_BIND_1"/>
    <property type="match status" value="1"/>
</dbReference>
<dbReference type="InterPro" id="IPR014001">
    <property type="entry name" value="Helicase_ATP-bd"/>
</dbReference>
<dbReference type="InParanoid" id="A0A1Y1UI44"/>
<evidence type="ECO:0000256" key="5">
    <source>
        <dbReference type="ARBA" id="ARBA00023242"/>
    </source>
</evidence>
<feature type="region of interest" description="Disordered" evidence="6">
    <location>
        <begin position="989"/>
        <end position="1030"/>
    </location>
</feature>
<keyword evidence="3 9" id="KW-0378">Hydrolase</keyword>
<dbReference type="CDD" id="cd18793">
    <property type="entry name" value="SF2_C_SNF"/>
    <property type="match status" value="1"/>
</dbReference>
<feature type="region of interest" description="Disordered" evidence="6">
    <location>
        <begin position="134"/>
        <end position="168"/>
    </location>
</feature>
<dbReference type="InterPro" id="IPR049730">
    <property type="entry name" value="SNF2/RAD54-like_C"/>
</dbReference>
<feature type="region of interest" description="Disordered" evidence="6">
    <location>
        <begin position="1"/>
        <end position="99"/>
    </location>
</feature>
<protein>
    <submittedName>
        <fullName evidence="9">p-loop containing nucleoside triphosphate hydrolase protein</fullName>
    </submittedName>
</protein>
<dbReference type="InterPro" id="IPR000330">
    <property type="entry name" value="SNF2_N"/>
</dbReference>
<feature type="compositionally biased region" description="Acidic residues" evidence="6">
    <location>
        <begin position="158"/>
        <end position="168"/>
    </location>
</feature>
<evidence type="ECO:0000313" key="9">
    <source>
        <dbReference type="EMBL" id="ORX37207.1"/>
    </source>
</evidence>
<dbReference type="EMBL" id="NBSH01000006">
    <property type="protein sequence ID" value="ORX37207.1"/>
    <property type="molecule type" value="Genomic_DNA"/>
</dbReference>
<keyword evidence="2" id="KW-0547">Nucleotide-binding</keyword>
<comment type="caution">
    <text evidence="9">The sequence shown here is derived from an EMBL/GenBank/DDBJ whole genome shotgun (WGS) entry which is preliminary data.</text>
</comment>
<dbReference type="SMART" id="SM00487">
    <property type="entry name" value="DEXDc"/>
    <property type="match status" value="1"/>
</dbReference>
<dbReference type="Gene3D" id="3.40.50.10810">
    <property type="entry name" value="Tandem AAA-ATPase domain"/>
    <property type="match status" value="1"/>
</dbReference>
<evidence type="ECO:0000256" key="2">
    <source>
        <dbReference type="ARBA" id="ARBA00022741"/>
    </source>
</evidence>
<dbReference type="InterPro" id="IPR050496">
    <property type="entry name" value="SNF2_RAD54_helicase_repair"/>
</dbReference>
<feature type="region of interest" description="Disordered" evidence="6">
    <location>
        <begin position="869"/>
        <end position="909"/>
    </location>
</feature>
<dbReference type="AlphaFoldDB" id="A0A1Y1UI44"/>
<dbReference type="OrthoDB" id="413460at2759"/>
<organism evidence="9 10">
    <name type="scientific">Kockovaella imperatae</name>
    <dbReference type="NCBI Taxonomy" id="4999"/>
    <lineage>
        <taxon>Eukaryota</taxon>
        <taxon>Fungi</taxon>
        <taxon>Dikarya</taxon>
        <taxon>Basidiomycota</taxon>
        <taxon>Agaricomycotina</taxon>
        <taxon>Tremellomycetes</taxon>
        <taxon>Tremellales</taxon>
        <taxon>Cuniculitremaceae</taxon>
        <taxon>Kockovaella</taxon>
    </lineage>
</organism>
<evidence type="ECO:0000256" key="3">
    <source>
        <dbReference type="ARBA" id="ARBA00022801"/>
    </source>
</evidence>
<evidence type="ECO:0000256" key="1">
    <source>
        <dbReference type="ARBA" id="ARBA00004123"/>
    </source>
</evidence>
<evidence type="ECO:0000259" key="8">
    <source>
        <dbReference type="PROSITE" id="PS51194"/>
    </source>
</evidence>
<evidence type="ECO:0000259" key="7">
    <source>
        <dbReference type="PROSITE" id="PS51192"/>
    </source>
</evidence>
<dbReference type="Gene3D" id="3.40.50.300">
    <property type="entry name" value="P-loop containing nucleotide triphosphate hydrolases"/>
    <property type="match status" value="1"/>
</dbReference>
<dbReference type="Pfam" id="PF00176">
    <property type="entry name" value="SNF2-rel_dom"/>
    <property type="match status" value="1"/>
</dbReference>
<feature type="compositionally biased region" description="Acidic residues" evidence="6">
    <location>
        <begin position="869"/>
        <end position="883"/>
    </location>
</feature>
<dbReference type="PANTHER" id="PTHR45629:SF7">
    <property type="entry name" value="DNA EXCISION REPAIR PROTEIN ERCC-6-RELATED"/>
    <property type="match status" value="1"/>
</dbReference>
<dbReference type="SMART" id="SM00490">
    <property type="entry name" value="HELICc"/>
    <property type="match status" value="1"/>
</dbReference>
<proteinExistence type="predicted"/>
<gene>
    <name evidence="9" type="ORF">BD324DRAFT_625243</name>
</gene>
<evidence type="ECO:0000313" key="10">
    <source>
        <dbReference type="Proteomes" id="UP000193218"/>
    </source>
</evidence>
<dbReference type="FunFam" id="3.40.50.10810:FF:000019">
    <property type="entry name" value="DNA excision repair protein ERCC-6-like 2 isoform X1"/>
    <property type="match status" value="1"/>
</dbReference>
<dbReference type="SUPFAM" id="SSF52540">
    <property type="entry name" value="P-loop containing nucleoside triphosphate hydrolases"/>
    <property type="match status" value="2"/>
</dbReference>
<dbReference type="GO" id="GO:0005524">
    <property type="term" value="F:ATP binding"/>
    <property type="evidence" value="ECO:0007669"/>
    <property type="project" value="InterPro"/>
</dbReference>
<dbReference type="Proteomes" id="UP000193218">
    <property type="component" value="Unassembled WGS sequence"/>
</dbReference>
<dbReference type="RefSeq" id="XP_021871245.1">
    <property type="nucleotide sequence ID" value="XM_022015778.1"/>
</dbReference>